<evidence type="ECO:0000259" key="3">
    <source>
        <dbReference type="PROSITE" id="PS51371"/>
    </source>
</evidence>
<dbReference type="SUPFAM" id="SSF54631">
    <property type="entry name" value="CBS-domain pair"/>
    <property type="match status" value="1"/>
</dbReference>
<feature type="domain" description="CBS" evidence="3">
    <location>
        <begin position="7"/>
        <end position="66"/>
    </location>
</feature>
<dbReference type="InterPro" id="IPR046342">
    <property type="entry name" value="CBS_dom_sf"/>
</dbReference>
<keyword evidence="5" id="KW-1185">Reference proteome</keyword>
<dbReference type="HOGENOM" id="CLU_040681_12_1_2"/>
<dbReference type="Proteomes" id="UP000001694">
    <property type="component" value="Chromosome"/>
</dbReference>
<dbReference type="KEGG" id="tne:Tneu_1825"/>
<dbReference type="AlphaFoldDB" id="B1YB42"/>
<evidence type="ECO:0000313" key="5">
    <source>
        <dbReference type="Proteomes" id="UP000001694"/>
    </source>
</evidence>
<keyword evidence="1 2" id="KW-0129">CBS domain</keyword>
<reference evidence="4" key="1">
    <citation type="submission" date="2008-03" db="EMBL/GenBank/DDBJ databases">
        <title>Complete sequence of Thermoproteus neutrophilus V24Sta.</title>
        <authorList>
            <consortium name="US DOE Joint Genome Institute"/>
            <person name="Copeland A."/>
            <person name="Lucas S."/>
            <person name="Lapidus A."/>
            <person name="Glavina del Rio T."/>
            <person name="Dalin E."/>
            <person name="Tice H."/>
            <person name="Bruce D."/>
            <person name="Goodwin L."/>
            <person name="Pitluck S."/>
            <person name="Sims D."/>
            <person name="Brettin T."/>
            <person name="Detter J.C."/>
            <person name="Han C."/>
            <person name="Kuske C.R."/>
            <person name="Schmutz J."/>
            <person name="Larimer F."/>
            <person name="Land M."/>
            <person name="Hauser L."/>
            <person name="Kyrpides N."/>
            <person name="Mikhailova N."/>
            <person name="Biddle J.F."/>
            <person name="Zhang Z."/>
            <person name="Fitz-Gibbon S.T."/>
            <person name="Lowe T.M."/>
            <person name="Saltikov C."/>
            <person name="House C.H."/>
            <person name="Richardson P."/>
        </authorList>
    </citation>
    <scope>NUCLEOTIDE SEQUENCE [LARGE SCALE GENOMIC DNA]</scope>
    <source>
        <strain evidence="4">V24Sta</strain>
    </source>
</reference>
<dbReference type="STRING" id="444157.Tneu_1825"/>
<dbReference type="PANTHER" id="PTHR43080">
    <property type="entry name" value="CBS DOMAIN-CONTAINING PROTEIN CBSX3, MITOCHONDRIAL"/>
    <property type="match status" value="1"/>
</dbReference>
<accession>B1YB42</accession>
<dbReference type="RefSeq" id="WP_012351161.1">
    <property type="nucleotide sequence ID" value="NC_010525.1"/>
</dbReference>
<evidence type="ECO:0000256" key="1">
    <source>
        <dbReference type="ARBA" id="ARBA00023122"/>
    </source>
</evidence>
<dbReference type="Pfam" id="PF00571">
    <property type="entry name" value="CBS"/>
    <property type="match status" value="2"/>
</dbReference>
<protein>
    <submittedName>
        <fullName evidence="4">Signal-transduction protein with CBS domains</fullName>
    </submittedName>
</protein>
<organism evidence="4 5">
    <name type="scientific">Pyrobaculum neutrophilum (strain DSM 2338 / JCM 9278 / NBRC 100436 / V24Sta)</name>
    <name type="common">Thermoproteus neutrophilus</name>
    <dbReference type="NCBI Taxonomy" id="444157"/>
    <lineage>
        <taxon>Archaea</taxon>
        <taxon>Thermoproteota</taxon>
        <taxon>Thermoprotei</taxon>
        <taxon>Thermoproteales</taxon>
        <taxon>Thermoproteaceae</taxon>
        <taxon>Pyrobaculum</taxon>
    </lineage>
</organism>
<dbReference type="PROSITE" id="PS51371">
    <property type="entry name" value="CBS"/>
    <property type="match status" value="2"/>
</dbReference>
<dbReference type="InterPro" id="IPR000644">
    <property type="entry name" value="CBS_dom"/>
</dbReference>
<gene>
    <name evidence="4" type="ordered locus">Tneu_1825</name>
</gene>
<evidence type="ECO:0000313" key="4">
    <source>
        <dbReference type="EMBL" id="ACB40742.1"/>
    </source>
</evidence>
<dbReference type="GeneID" id="6164532"/>
<dbReference type="EMBL" id="CP001014">
    <property type="protein sequence ID" value="ACB40742.1"/>
    <property type="molecule type" value="Genomic_DNA"/>
</dbReference>
<evidence type="ECO:0000256" key="2">
    <source>
        <dbReference type="PROSITE-ProRule" id="PRU00703"/>
    </source>
</evidence>
<dbReference type="OrthoDB" id="8919at2157"/>
<dbReference type="Gene3D" id="3.10.580.10">
    <property type="entry name" value="CBS-domain"/>
    <property type="match status" value="1"/>
</dbReference>
<dbReference type="SMART" id="SM00116">
    <property type="entry name" value="CBS"/>
    <property type="match status" value="2"/>
</dbReference>
<dbReference type="InterPro" id="IPR051257">
    <property type="entry name" value="Diverse_CBS-Domain"/>
</dbReference>
<dbReference type="PANTHER" id="PTHR43080:SF2">
    <property type="entry name" value="CBS DOMAIN-CONTAINING PROTEIN"/>
    <property type="match status" value="1"/>
</dbReference>
<proteinExistence type="predicted"/>
<dbReference type="CDD" id="cd09836">
    <property type="entry name" value="CBS_pair_arch"/>
    <property type="match status" value="1"/>
</dbReference>
<dbReference type="eggNOG" id="arCOG00631">
    <property type="taxonomic scope" value="Archaea"/>
</dbReference>
<sequence length="139" mass="15225">MNCGDIAAKPPVVVTPDATVEEAAEKMITHRVGLLVVVDKETRRKPIGVVSERDLLKAVAGKMPPTTTVDKVGTMGNYVYVYADDPITVAARKMKQNNVRHVVVLDRGGELYGVISIRDLIGERKVLEILAKEWAPSME</sequence>
<name>B1YB42_PYRNV</name>
<feature type="domain" description="CBS" evidence="3">
    <location>
        <begin position="72"/>
        <end position="133"/>
    </location>
</feature>